<proteinExistence type="predicted"/>
<dbReference type="KEGG" id="pstg:E8M01_06370"/>
<dbReference type="Gene3D" id="1.10.10.10">
    <property type="entry name" value="Winged helix-like DNA-binding domain superfamily/Winged helix DNA-binding domain"/>
    <property type="match status" value="1"/>
</dbReference>
<dbReference type="PANTHER" id="PTHR30319:SF1">
    <property type="entry name" value="TRANSCRIPTIONAL REPRESSOR PAAX"/>
    <property type="match status" value="1"/>
</dbReference>
<dbReference type="InterPro" id="IPR011965">
    <property type="entry name" value="PaaX_trns_reg"/>
</dbReference>
<accession>A0A4D7ARC5</accession>
<dbReference type="PIRSF" id="PIRSF020623">
    <property type="entry name" value="PaaX"/>
    <property type="match status" value="1"/>
</dbReference>
<evidence type="ECO:0000313" key="4">
    <source>
        <dbReference type="Proteomes" id="UP000298781"/>
    </source>
</evidence>
<sequence length="297" mass="31215">METHASDMAEAAEALRRRFLANRPVRTASLIVTLFGDAIVPRGGELSIRALIDLMGGLGIEAGAVRTAMSRLGADGLFVKRSVGKRPRYRLSGSAERTFAGAFRRVYAGERPAAGGGFRIAIVPAQAKKALDVEDLAAAGYRSFVPGVFVAPASVSPARLPAGAFLLDASADDETTRRIATDILGMAGITEAYRRFVGDHVALAGAIGGGAGLRPADAFALRILSVHAFRRIVIRDPGLPEDLLPPDRPDRQARGLVAALYAALAEASEVHLDQVAAADAEPLTPSVIDLASRFRGL</sequence>
<gene>
    <name evidence="3" type="ORF">E8M01_06370</name>
</gene>
<dbReference type="Pfam" id="PF07848">
    <property type="entry name" value="PaaX"/>
    <property type="match status" value="1"/>
</dbReference>
<evidence type="ECO:0000259" key="1">
    <source>
        <dbReference type="Pfam" id="PF07848"/>
    </source>
</evidence>
<dbReference type="AlphaFoldDB" id="A0A4D7ARC5"/>
<dbReference type="InterPro" id="IPR036388">
    <property type="entry name" value="WH-like_DNA-bd_sf"/>
</dbReference>
<dbReference type="PANTHER" id="PTHR30319">
    <property type="entry name" value="PHENYLACETIC ACID REGULATOR-RELATED TRANSCRIPTIONAL REPRESSOR"/>
    <property type="match status" value="1"/>
</dbReference>
<evidence type="ECO:0000313" key="3">
    <source>
        <dbReference type="EMBL" id="QCI63904.1"/>
    </source>
</evidence>
<dbReference type="OrthoDB" id="2270427at2"/>
<keyword evidence="4" id="KW-1185">Reference proteome</keyword>
<organism evidence="3 4">
    <name type="scientific">Phreatobacter stygius</name>
    <dbReference type="NCBI Taxonomy" id="1940610"/>
    <lineage>
        <taxon>Bacteria</taxon>
        <taxon>Pseudomonadati</taxon>
        <taxon>Pseudomonadota</taxon>
        <taxon>Alphaproteobacteria</taxon>
        <taxon>Hyphomicrobiales</taxon>
        <taxon>Phreatobacteraceae</taxon>
        <taxon>Phreatobacter</taxon>
    </lineage>
</organism>
<dbReference type="InterPro" id="IPR012906">
    <property type="entry name" value="PaaX-like_N"/>
</dbReference>
<evidence type="ECO:0000259" key="2">
    <source>
        <dbReference type="Pfam" id="PF08223"/>
    </source>
</evidence>
<feature type="domain" description="Transcriptional repressor PaaX-like N-terminal" evidence="1">
    <location>
        <begin position="26"/>
        <end position="93"/>
    </location>
</feature>
<dbReference type="InterPro" id="IPR013225">
    <property type="entry name" value="PaaX_C"/>
</dbReference>
<name>A0A4D7ARC5_9HYPH</name>
<reference evidence="3 4" key="1">
    <citation type="submission" date="2019-04" db="EMBL/GenBank/DDBJ databases">
        <title>Phreatobacter aquaticus sp. nov.</title>
        <authorList>
            <person name="Choi A."/>
        </authorList>
    </citation>
    <scope>NUCLEOTIDE SEQUENCE [LARGE SCALE GENOMIC DNA]</scope>
    <source>
        <strain evidence="3 4">KCTC 52518</strain>
    </source>
</reference>
<dbReference type="EMBL" id="CP039690">
    <property type="protein sequence ID" value="QCI63904.1"/>
    <property type="molecule type" value="Genomic_DNA"/>
</dbReference>
<dbReference type="Gene3D" id="1.20.58.1460">
    <property type="match status" value="1"/>
</dbReference>
<dbReference type="Pfam" id="PF08223">
    <property type="entry name" value="PaaX_C"/>
    <property type="match status" value="1"/>
</dbReference>
<dbReference type="GO" id="GO:0006351">
    <property type="term" value="P:DNA-templated transcription"/>
    <property type="evidence" value="ECO:0007669"/>
    <property type="project" value="InterPro"/>
</dbReference>
<protein>
    <submittedName>
        <fullName evidence="3">Phenylacetic acid degradation operon negative regulatory protein PaaX</fullName>
    </submittedName>
</protein>
<dbReference type="RefSeq" id="WP_136959361.1">
    <property type="nucleotide sequence ID" value="NZ_CP039690.1"/>
</dbReference>
<dbReference type="Proteomes" id="UP000298781">
    <property type="component" value="Chromosome"/>
</dbReference>
<feature type="domain" description="Transcriptional repressor PaaX-like C-terminal" evidence="2">
    <location>
        <begin position="188"/>
        <end position="273"/>
    </location>
</feature>